<keyword evidence="2" id="KW-1185">Reference proteome</keyword>
<gene>
    <name evidence="1" type="ORF">H6H03_34300</name>
</gene>
<accession>A0ABR8KL05</accession>
<proteinExistence type="predicted"/>
<evidence type="ECO:0000313" key="2">
    <source>
        <dbReference type="Proteomes" id="UP000637383"/>
    </source>
</evidence>
<dbReference type="EMBL" id="JACJTU010000061">
    <property type="protein sequence ID" value="MBD2738885.1"/>
    <property type="molecule type" value="Genomic_DNA"/>
</dbReference>
<organism evidence="1 2">
    <name type="scientific">Nostoc paludosum FACHB-159</name>
    <dbReference type="NCBI Taxonomy" id="2692908"/>
    <lineage>
        <taxon>Bacteria</taxon>
        <taxon>Bacillati</taxon>
        <taxon>Cyanobacteriota</taxon>
        <taxon>Cyanophyceae</taxon>
        <taxon>Nostocales</taxon>
        <taxon>Nostocaceae</taxon>
        <taxon>Nostoc</taxon>
    </lineage>
</organism>
<sequence>MGVSVLYSAIPPTSTLYARLQREKALSILVVSLFPHGCGIFRFFEIESEEINEILEDVIETHQETFGSELEADRVIAQLRSELRLTRQAYPGIEDRTASLEKSSAEIEERLSQELSRKQVANAHEIVQKLMFGDQTLAPTLLLAEESLGLISRELVSEGANIFRQINPEVLFARDQGWEGWCLNDLERWRGLYLSAAEKNEEILVGSA</sequence>
<dbReference type="RefSeq" id="WP_190959402.1">
    <property type="nucleotide sequence ID" value="NZ_JACJTU010000061.1"/>
</dbReference>
<evidence type="ECO:0000313" key="1">
    <source>
        <dbReference type="EMBL" id="MBD2738885.1"/>
    </source>
</evidence>
<dbReference type="Proteomes" id="UP000637383">
    <property type="component" value="Unassembled WGS sequence"/>
</dbReference>
<comment type="caution">
    <text evidence="1">The sequence shown here is derived from an EMBL/GenBank/DDBJ whole genome shotgun (WGS) entry which is preliminary data.</text>
</comment>
<name>A0ABR8KL05_9NOSO</name>
<protein>
    <submittedName>
        <fullName evidence="1">Uncharacterized protein</fullName>
    </submittedName>
</protein>
<reference evidence="1 2" key="1">
    <citation type="journal article" date="2020" name="ISME J.">
        <title>Comparative genomics reveals insights into cyanobacterial evolution and habitat adaptation.</title>
        <authorList>
            <person name="Chen M.Y."/>
            <person name="Teng W.K."/>
            <person name="Zhao L."/>
            <person name="Hu C.X."/>
            <person name="Zhou Y.K."/>
            <person name="Han B.P."/>
            <person name="Song L.R."/>
            <person name="Shu W.S."/>
        </authorList>
    </citation>
    <scope>NUCLEOTIDE SEQUENCE [LARGE SCALE GENOMIC DNA]</scope>
    <source>
        <strain evidence="1 2">FACHB-159</strain>
    </source>
</reference>